<feature type="region of interest" description="Disordered" evidence="7">
    <location>
        <begin position="1"/>
        <end position="32"/>
    </location>
</feature>
<comment type="caution">
    <text evidence="8">The sequence shown here is derived from an EMBL/GenBank/DDBJ whole genome shotgun (WGS) entry which is preliminary data.</text>
</comment>
<dbReference type="PANTHER" id="PTHR11265">
    <property type="entry name" value="S-ADENOSYL-METHYLTRANSFERASE MRAW"/>
    <property type="match status" value="1"/>
</dbReference>
<evidence type="ECO:0000256" key="4">
    <source>
        <dbReference type="ARBA" id="ARBA00022679"/>
    </source>
</evidence>
<dbReference type="GO" id="GO:0008168">
    <property type="term" value="F:methyltransferase activity"/>
    <property type="evidence" value="ECO:0007669"/>
    <property type="project" value="UniProtKB-KW"/>
</dbReference>
<dbReference type="Proteomes" id="UP001595867">
    <property type="component" value="Unassembled WGS sequence"/>
</dbReference>
<sequence length="388" mass="42124">MGIWRYGRATGPGSNGQRTSGTRTGMGVDMGEPRGTHVPVLLERCLELLDPALTLPGAVHVDFTLGLGGHAEAVLERYPDVVLIGLDRDTEALAHARHRLIRFGDRTHLVHAVYDELPRVLGELGIPAIHSGLFDLGVSSLQLDEADRGFAYAQDAPLDMRMDQSRGVTAEEVVNTYEPGDLVRVLRQYGEEKFAPRIVSSIVRERAKARITSTARLAELVKDAIPAAARRTGGNPAKRTFQALRIEVNRELEALEGAVPAALDALAPQGRLVVMSYQSLEDRIVKRELAARSRSTGPVDLPVELPGTGPSLRLLTRGSELPSEAEVAANPRAASVKLRAVERIDEQEQANRFEKAFGAGRERPRMSTTRGGRGRIRPGANVEGEGRA</sequence>
<feature type="binding site" evidence="6">
    <location>
        <begin position="68"/>
        <end position="70"/>
    </location>
    <ligand>
        <name>S-adenosyl-L-methionine</name>
        <dbReference type="ChEBI" id="CHEBI:59789"/>
    </ligand>
</feature>
<dbReference type="SUPFAM" id="SSF81799">
    <property type="entry name" value="Putative methyltransferase TM0872, insert domain"/>
    <property type="match status" value="1"/>
</dbReference>
<evidence type="ECO:0000313" key="9">
    <source>
        <dbReference type="Proteomes" id="UP001595867"/>
    </source>
</evidence>
<dbReference type="SUPFAM" id="SSF53335">
    <property type="entry name" value="S-adenosyl-L-methionine-dependent methyltransferases"/>
    <property type="match status" value="1"/>
</dbReference>
<evidence type="ECO:0000256" key="6">
    <source>
        <dbReference type="HAMAP-Rule" id="MF_01007"/>
    </source>
</evidence>
<feature type="binding site" evidence="6">
    <location>
        <position position="135"/>
    </location>
    <ligand>
        <name>S-adenosyl-L-methionine</name>
        <dbReference type="ChEBI" id="CHEBI:59789"/>
    </ligand>
</feature>
<keyword evidence="9" id="KW-1185">Reference proteome</keyword>
<keyword evidence="4 6" id="KW-0808">Transferase</keyword>
<feature type="compositionally biased region" description="Basic and acidic residues" evidence="7">
    <location>
        <begin position="349"/>
        <end position="365"/>
    </location>
</feature>
<name>A0ABV8IKT7_9ACTN</name>
<proteinExistence type="inferred from homology"/>
<evidence type="ECO:0000256" key="7">
    <source>
        <dbReference type="SAM" id="MobiDB-lite"/>
    </source>
</evidence>
<evidence type="ECO:0000256" key="1">
    <source>
        <dbReference type="ARBA" id="ARBA00010396"/>
    </source>
</evidence>
<comment type="function">
    <text evidence="6">Specifically methylates the N4 position of cytidine in position 1402 (C1402) of 16S rRNA.</text>
</comment>
<dbReference type="HAMAP" id="MF_01007">
    <property type="entry name" value="16SrRNA_methyltr_H"/>
    <property type="match status" value="1"/>
</dbReference>
<comment type="catalytic activity">
    <reaction evidence="6">
        <text>cytidine(1402) in 16S rRNA + S-adenosyl-L-methionine = N(4)-methylcytidine(1402) in 16S rRNA + S-adenosyl-L-homocysteine + H(+)</text>
        <dbReference type="Rhea" id="RHEA:42928"/>
        <dbReference type="Rhea" id="RHEA-COMP:10286"/>
        <dbReference type="Rhea" id="RHEA-COMP:10287"/>
        <dbReference type="ChEBI" id="CHEBI:15378"/>
        <dbReference type="ChEBI" id="CHEBI:57856"/>
        <dbReference type="ChEBI" id="CHEBI:59789"/>
        <dbReference type="ChEBI" id="CHEBI:74506"/>
        <dbReference type="ChEBI" id="CHEBI:82748"/>
        <dbReference type="EC" id="2.1.1.199"/>
    </reaction>
</comment>
<dbReference type="Pfam" id="PF01795">
    <property type="entry name" value="Methyltransf_5"/>
    <property type="match status" value="1"/>
</dbReference>
<feature type="binding site" evidence="6">
    <location>
        <position position="142"/>
    </location>
    <ligand>
        <name>S-adenosyl-L-methionine</name>
        <dbReference type="ChEBI" id="CHEBI:59789"/>
    </ligand>
</feature>
<evidence type="ECO:0000256" key="5">
    <source>
        <dbReference type="ARBA" id="ARBA00022691"/>
    </source>
</evidence>
<feature type="region of interest" description="Disordered" evidence="7">
    <location>
        <begin position="349"/>
        <end position="388"/>
    </location>
</feature>
<dbReference type="EMBL" id="JBHSBL010000005">
    <property type="protein sequence ID" value="MFC4064216.1"/>
    <property type="molecule type" value="Genomic_DNA"/>
</dbReference>
<reference evidence="9" key="1">
    <citation type="journal article" date="2019" name="Int. J. Syst. Evol. Microbiol.">
        <title>The Global Catalogue of Microorganisms (GCM) 10K type strain sequencing project: providing services to taxonomists for standard genome sequencing and annotation.</title>
        <authorList>
            <consortium name="The Broad Institute Genomics Platform"/>
            <consortium name="The Broad Institute Genome Sequencing Center for Infectious Disease"/>
            <person name="Wu L."/>
            <person name="Ma J."/>
        </authorList>
    </citation>
    <scope>NUCLEOTIDE SEQUENCE [LARGE SCALE GENOMIC DNA]</scope>
    <source>
        <strain evidence="9">TBRC 5832</strain>
    </source>
</reference>
<dbReference type="EC" id="2.1.1.199" evidence="6"/>
<keyword evidence="2 6" id="KW-0698">rRNA processing</keyword>
<dbReference type="InterPro" id="IPR029063">
    <property type="entry name" value="SAM-dependent_MTases_sf"/>
</dbReference>
<dbReference type="GO" id="GO:0032259">
    <property type="term" value="P:methylation"/>
    <property type="evidence" value="ECO:0007669"/>
    <property type="project" value="UniProtKB-KW"/>
</dbReference>
<comment type="similarity">
    <text evidence="1 6">Belongs to the methyltransferase superfamily. RsmH family.</text>
</comment>
<comment type="subcellular location">
    <subcellularLocation>
        <location evidence="6">Cytoplasm</location>
    </subcellularLocation>
</comment>
<feature type="binding site" evidence="6">
    <location>
        <position position="114"/>
    </location>
    <ligand>
        <name>S-adenosyl-L-methionine</name>
        <dbReference type="ChEBI" id="CHEBI:59789"/>
    </ligand>
</feature>
<accession>A0ABV8IKT7</accession>
<evidence type="ECO:0000313" key="8">
    <source>
        <dbReference type="EMBL" id="MFC4064216.1"/>
    </source>
</evidence>
<dbReference type="Gene3D" id="1.10.150.170">
    <property type="entry name" value="Putative methyltransferase TM0872, insert domain"/>
    <property type="match status" value="1"/>
</dbReference>
<protein>
    <recommendedName>
        <fullName evidence="6">Ribosomal RNA small subunit methyltransferase H</fullName>
        <ecNumber evidence="6">2.1.1.199</ecNumber>
    </recommendedName>
    <alternativeName>
        <fullName evidence="6">16S rRNA m(4)C1402 methyltransferase</fullName>
    </alternativeName>
    <alternativeName>
        <fullName evidence="6">rRNA (cytosine-N(4)-)-methyltransferase RsmH</fullName>
    </alternativeName>
</protein>
<gene>
    <name evidence="6 8" type="primary">rsmH</name>
    <name evidence="8" type="ORF">ACFO0C_04695</name>
</gene>
<keyword evidence="5 6" id="KW-0949">S-adenosyl-L-methionine</keyword>
<dbReference type="PANTHER" id="PTHR11265:SF0">
    <property type="entry name" value="12S RRNA N4-METHYLCYTIDINE METHYLTRANSFERASE"/>
    <property type="match status" value="1"/>
</dbReference>
<keyword evidence="6" id="KW-0963">Cytoplasm</keyword>
<evidence type="ECO:0000256" key="2">
    <source>
        <dbReference type="ARBA" id="ARBA00022552"/>
    </source>
</evidence>
<keyword evidence="3 6" id="KW-0489">Methyltransferase</keyword>
<evidence type="ECO:0000256" key="3">
    <source>
        <dbReference type="ARBA" id="ARBA00022603"/>
    </source>
</evidence>
<dbReference type="NCBIfam" id="TIGR00006">
    <property type="entry name" value="16S rRNA (cytosine(1402)-N(4))-methyltransferase RsmH"/>
    <property type="match status" value="1"/>
</dbReference>
<organism evidence="8 9">
    <name type="scientific">Actinoplanes subglobosus</name>
    <dbReference type="NCBI Taxonomy" id="1547892"/>
    <lineage>
        <taxon>Bacteria</taxon>
        <taxon>Bacillati</taxon>
        <taxon>Actinomycetota</taxon>
        <taxon>Actinomycetes</taxon>
        <taxon>Micromonosporales</taxon>
        <taxon>Micromonosporaceae</taxon>
        <taxon>Actinoplanes</taxon>
    </lineage>
</organism>
<dbReference type="Gene3D" id="3.40.50.150">
    <property type="entry name" value="Vaccinia Virus protein VP39"/>
    <property type="match status" value="1"/>
</dbReference>
<dbReference type="InterPro" id="IPR023397">
    <property type="entry name" value="SAM-dep_MeTrfase_MraW_recog"/>
</dbReference>
<feature type="binding site" evidence="6">
    <location>
        <position position="87"/>
    </location>
    <ligand>
        <name>S-adenosyl-L-methionine</name>
        <dbReference type="ChEBI" id="CHEBI:59789"/>
    </ligand>
</feature>
<dbReference type="InterPro" id="IPR002903">
    <property type="entry name" value="RsmH"/>
</dbReference>
<dbReference type="RefSeq" id="WP_378065252.1">
    <property type="nucleotide sequence ID" value="NZ_JBHSBL010000005.1"/>
</dbReference>